<feature type="transmembrane region" description="Helical" evidence="2">
    <location>
        <begin position="33"/>
        <end position="53"/>
    </location>
</feature>
<organism evidence="3 4">
    <name type="scientific">Mycolicibacterium madagascariense</name>
    <dbReference type="NCBI Taxonomy" id="212765"/>
    <lineage>
        <taxon>Bacteria</taxon>
        <taxon>Bacillati</taxon>
        <taxon>Actinomycetota</taxon>
        <taxon>Actinomycetes</taxon>
        <taxon>Mycobacteriales</taxon>
        <taxon>Mycobacteriaceae</taxon>
        <taxon>Mycolicibacterium</taxon>
    </lineage>
</organism>
<accession>A0A7I7XH53</accession>
<dbReference type="Proteomes" id="UP000466517">
    <property type="component" value="Chromosome"/>
</dbReference>
<proteinExistence type="predicted"/>
<evidence type="ECO:0000313" key="4">
    <source>
        <dbReference type="Proteomes" id="UP000466517"/>
    </source>
</evidence>
<keyword evidence="2" id="KW-0812">Transmembrane</keyword>
<dbReference type="AlphaFoldDB" id="A0A7I7XH53"/>
<evidence type="ECO:0000256" key="1">
    <source>
        <dbReference type="SAM" id="MobiDB-lite"/>
    </source>
</evidence>
<dbReference type="RefSeq" id="WP_163738077.1">
    <property type="nucleotide sequence ID" value="NZ_AP022610.1"/>
</dbReference>
<sequence length="102" mass="10124">MSNIHDAKNDPEGSSVGPVAGASLKDRSRWPGFVAIAVGVFAVAMAAAAFAVGNASAGVLGLIIAVVGVGGGVGWLVVSHRRLSHQLGQGTPERPEDAGPIA</sequence>
<keyword evidence="4" id="KW-1185">Reference proteome</keyword>
<dbReference type="EMBL" id="AP022610">
    <property type="protein sequence ID" value="BBZ28519.1"/>
    <property type="molecule type" value="Genomic_DNA"/>
</dbReference>
<evidence type="ECO:0000313" key="3">
    <source>
        <dbReference type="EMBL" id="BBZ28519.1"/>
    </source>
</evidence>
<gene>
    <name evidence="3" type="ORF">MMAD_28140</name>
</gene>
<name>A0A7I7XH53_9MYCO</name>
<feature type="compositionally biased region" description="Basic and acidic residues" evidence="1">
    <location>
        <begin position="1"/>
        <end position="11"/>
    </location>
</feature>
<evidence type="ECO:0008006" key="5">
    <source>
        <dbReference type="Google" id="ProtNLM"/>
    </source>
</evidence>
<keyword evidence="2" id="KW-0472">Membrane</keyword>
<dbReference type="KEGG" id="mmag:MMAD_28140"/>
<feature type="region of interest" description="Disordered" evidence="1">
    <location>
        <begin position="1"/>
        <end position="21"/>
    </location>
</feature>
<protein>
    <recommendedName>
        <fullName evidence="5">UsfY protein</fullName>
    </recommendedName>
</protein>
<feature type="transmembrane region" description="Helical" evidence="2">
    <location>
        <begin position="59"/>
        <end position="78"/>
    </location>
</feature>
<reference evidence="3 4" key="1">
    <citation type="journal article" date="2019" name="Emerg. Microbes Infect.">
        <title>Comprehensive subspecies identification of 175 nontuberculous mycobacteria species based on 7547 genomic profiles.</title>
        <authorList>
            <person name="Matsumoto Y."/>
            <person name="Kinjo T."/>
            <person name="Motooka D."/>
            <person name="Nabeya D."/>
            <person name="Jung N."/>
            <person name="Uechi K."/>
            <person name="Horii T."/>
            <person name="Iida T."/>
            <person name="Fujita J."/>
            <person name="Nakamura S."/>
        </authorList>
    </citation>
    <scope>NUCLEOTIDE SEQUENCE [LARGE SCALE GENOMIC DNA]</scope>
    <source>
        <strain evidence="3 4">JCM 13574</strain>
    </source>
</reference>
<evidence type="ECO:0000256" key="2">
    <source>
        <dbReference type="SAM" id="Phobius"/>
    </source>
</evidence>
<keyword evidence="2" id="KW-1133">Transmembrane helix</keyword>